<dbReference type="InterPro" id="IPR020846">
    <property type="entry name" value="MFS_dom"/>
</dbReference>
<feature type="transmembrane region" description="Helical" evidence="1">
    <location>
        <begin position="85"/>
        <end position="103"/>
    </location>
</feature>
<feature type="transmembrane region" description="Helical" evidence="1">
    <location>
        <begin position="314"/>
        <end position="335"/>
    </location>
</feature>
<feature type="transmembrane region" description="Helical" evidence="1">
    <location>
        <begin position="21"/>
        <end position="46"/>
    </location>
</feature>
<feature type="transmembrane region" description="Helical" evidence="1">
    <location>
        <begin position="247"/>
        <end position="273"/>
    </location>
</feature>
<reference evidence="3 4" key="2">
    <citation type="journal article" date="2024" name="Int. J. Syst. Evol. Microbiol.">
        <title>Promethearchaeum syntrophicum gen. nov., sp. nov., an anaerobic, obligately syntrophic archaeon, the first isolate of the lineage 'Asgard' archaea, and proposal of the new archaeal phylum Promethearchaeota phyl. nov. and kingdom Promethearchaeati regn. nov.</title>
        <authorList>
            <person name="Imachi H."/>
            <person name="Nobu M.K."/>
            <person name="Kato S."/>
            <person name="Takaki Y."/>
            <person name="Miyazaki M."/>
            <person name="Miyata M."/>
            <person name="Ogawara M."/>
            <person name="Saito Y."/>
            <person name="Sakai S."/>
            <person name="Tahara Y.O."/>
            <person name="Takano Y."/>
            <person name="Tasumi E."/>
            <person name="Uematsu K."/>
            <person name="Yoshimura T."/>
            <person name="Itoh T."/>
            <person name="Ohkuma M."/>
            <person name="Takai K."/>
        </authorList>
    </citation>
    <scope>NUCLEOTIDE SEQUENCE [LARGE SCALE GENOMIC DNA]</scope>
    <source>
        <strain evidence="3 4">MK-D1</strain>
    </source>
</reference>
<evidence type="ECO:0000259" key="2">
    <source>
        <dbReference type="PROSITE" id="PS50850"/>
    </source>
</evidence>
<dbReference type="GeneID" id="41329028"/>
<gene>
    <name evidence="3" type="ORF">DSAG12_01030</name>
</gene>
<dbReference type="Pfam" id="PF07690">
    <property type="entry name" value="MFS_1"/>
    <property type="match status" value="1"/>
</dbReference>
<dbReference type="PROSITE" id="PS50850">
    <property type="entry name" value="MFS"/>
    <property type="match status" value="1"/>
</dbReference>
<dbReference type="InterPro" id="IPR011701">
    <property type="entry name" value="MFS"/>
</dbReference>
<keyword evidence="1" id="KW-0472">Membrane</keyword>
<name>A0A5B9D9E3_9ARCH</name>
<feature type="transmembrane region" description="Helical" evidence="1">
    <location>
        <begin position="341"/>
        <end position="363"/>
    </location>
</feature>
<keyword evidence="1" id="KW-0812">Transmembrane</keyword>
<feature type="transmembrane region" description="Helical" evidence="1">
    <location>
        <begin position="156"/>
        <end position="175"/>
    </location>
</feature>
<protein>
    <submittedName>
        <fullName evidence="3">MFS transporter</fullName>
    </submittedName>
</protein>
<dbReference type="RefSeq" id="WP_162306573.1">
    <property type="nucleotide sequence ID" value="NZ_CP042905.2"/>
</dbReference>
<feature type="transmembrane region" description="Helical" evidence="1">
    <location>
        <begin position="285"/>
        <end position="302"/>
    </location>
</feature>
<evidence type="ECO:0000256" key="1">
    <source>
        <dbReference type="SAM" id="Phobius"/>
    </source>
</evidence>
<dbReference type="Gene3D" id="1.20.1250.20">
    <property type="entry name" value="MFS general substrate transporter like domains"/>
    <property type="match status" value="1"/>
</dbReference>
<evidence type="ECO:0000313" key="4">
    <source>
        <dbReference type="Proteomes" id="UP000321408"/>
    </source>
</evidence>
<dbReference type="Proteomes" id="UP000321408">
    <property type="component" value="Chromosome"/>
</dbReference>
<dbReference type="InterPro" id="IPR053160">
    <property type="entry name" value="MFS_DHA3_Transporter"/>
</dbReference>
<dbReference type="InterPro" id="IPR036259">
    <property type="entry name" value="MFS_trans_sf"/>
</dbReference>
<dbReference type="EMBL" id="CP042905">
    <property type="protein sequence ID" value="QEE15206.1"/>
    <property type="molecule type" value="Genomic_DNA"/>
</dbReference>
<feature type="transmembrane region" description="Helical" evidence="1">
    <location>
        <begin position="412"/>
        <end position="434"/>
    </location>
</feature>
<dbReference type="GO" id="GO:0022857">
    <property type="term" value="F:transmembrane transporter activity"/>
    <property type="evidence" value="ECO:0007669"/>
    <property type="project" value="InterPro"/>
</dbReference>
<dbReference type="AlphaFoldDB" id="A0A5B9D9E3"/>
<organism evidence="3 4">
    <name type="scientific">Promethearchaeum syntrophicum</name>
    <dbReference type="NCBI Taxonomy" id="2594042"/>
    <lineage>
        <taxon>Archaea</taxon>
        <taxon>Promethearchaeati</taxon>
        <taxon>Promethearchaeota</taxon>
        <taxon>Promethearchaeia</taxon>
        <taxon>Promethearchaeales</taxon>
        <taxon>Promethearchaeaceae</taxon>
        <taxon>Promethearchaeum</taxon>
    </lineage>
</organism>
<reference evidence="3 4" key="1">
    <citation type="journal article" date="2020" name="Nature">
        <title>Isolation of an archaeon at the prokaryote-eukaryote interface.</title>
        <authorList>
            <person name="Imachi H."/>
            <person name="Nobu M.K."/>
            <person name="Nakahara N."/>
            <person name="Morono Y."/>
            <person name="Ogawara M."/>
            <person name="Takaki Y."/>
            <person name="Takano Y."/>
            <person name="Uematsu K."/>
            <person name="Ikuta T."/>
            <person name="Ito M."/>
            <person name="Matsui Y."/>
            <person name="Miyazaki M."/>
            <person name="Murata K."/>
            <person name="Saito Y."/>
            <person name="Sakai S."/>
            <person name="Song C."/>
            <person name="Tasumi E."/>
            <person name="Yamanaka Y."/>
            <person name="Yamaguchi T."/>
            <person name="Kamagata Y."/>
            <person name="Tamaki H."/>
            <person name="Takai K."/>
        </authorList>
    </citation>
    <scope>NUCLEOTIDE SEQUENCE [LARGE SCALE GENOMIC DNA]</scope>
    <source>
        <strain evidence="3 4">MK-D1</strain>
    </source>
</reference>
<keyword evidence="4" id="KW-1185">Reference proteome</keyword>
<evidence type="ECO:0000313" key="3">
    <source>
        <dbReference type="EMBL" id="QEE15206.1"/>
    </source>
</evidence>
<dbReference type="SUPFAM" id="SSF103473">
    <property type="entry name" value="MFS general substrate transporter"/>
    <property type="match status" value="1"/>
</dbReference>
<feature type="transmembrane region" description="Helical" evidence="1">
    <location>
        <begin position="181"/>
        <end position="202"/>
    </location>
</feature>
<dbReference type="KEGG" id="psyt:DSAG12_01030"/>
<dbReference type="PANTHER" id="PTHR23530">
    <property type="entry name" value="TRANSPORT PROTEIN-RELATED"/>
    <property type="match status" value="1"/>
</dbReference>
<accession>A0A5B9D9E3</accession>
<feature type="transmembrane region" description="Helical" evidence="1">
    <location>
        <begin position="384"/>
        <end position="406"/>
    </location>
</feature>
<dbReference type="PANTHER" id="PTHR23530:SF1">
    <property type="entry name" value="PERMEASE, MAJOR FACILITATOR SUPERFAMILY-RELATED"/>
    <property type="match status" value="1"/>
</dbReference>
<sequence>MSKLNQFLQINKLPKSLQKISRFYVVITMMQSIAFHITDTFLVLYLLETHTWAQVSIIFSVQMVTQLIFDYPTGILGDWIGQKKILLSAFLFLSSANLCILLSESFVVYVLFGILSGLGNSQFSGALDAWYDSQYTRHCSQIDPSRKIYGLFQGRVYSLYLGIAGLSILASGLIANNFSRQILFILQITVYIIMAVGIGIGLKSSSEDTSEIFKNYNGKIPDQEPKENYFSILLKGLKFVFSQKKMWLFFFGIAIYNAFLDSVWTKLILFPLYNQYALSDTLTGVIRWVNLTIDVFLVGILAKYSSQTQKKEMGYILSLAGMLVCLIFVSLFYILLPPTEIFIFGRYFGIWLISLLMATPYRLTWLFYSRIIIDLVPNQIRNSIYSFIPSLILLLAIPANMLGGFIIDGYGFVAGILLVVGFATIGVLFQLYSFKLKKT</sequence>
<keyword evidence="1" id="KW-1133">Transmembrane helix</keyword>
<feature type="domain" description="Major facilitator superfamily (MFS) profile" evidence="2">
    <location>
        <begin position="1"/>
        <end position="438"/>
    </location>
</feature>
<proteinExistence type="predicted"/>